<evidence type="ECO:0000256" key="1">
    <source>
        <dbReference type="SAM" id="MobiDB-lite"/>
    </source>
</evidence>
<feature type="region of interest" description="Disordered" evidence="1">
    <location>
        <begin position="250"/>
        <end position="292"/>
    </location>
</feature>
<sequence>MADAAPAVETDAPTRTSRFHFEEHLWIWKASLRAFTIIICLIGVIIFAWAAAYKYSASYGDEYGDWLDGAVSGFYIIPLGLSIIFNFIVLLVLFLRKRPAHPGIAVGIDLILWLALLATGLLATGGAYTAYYWSSSYYGNGYDDNGYYDNGGSYVYNATLGYEVYVPDSSTETPCYPFDSCAQQAQVESAVMHRGVVEFVGVAMTFTALLLHFVLFVWACVDTHRRNGSTTQKKARVIADQIIAEMRDQGQLGGPQRAGAASQPLLARASDARDSPRISQHQGEAHDVIAPV</sequence>
<dbReference type="OrthoDB" id="5279542at2759"/>
<protein>
    <submittedName>
        <fullName evidence="3">Uncharacterized protein</fullName>
    </submittedName>
</protein>
<keyword evidence="2" id="KW-0472">Membrane</keyword>
<feature type="transmembrane region" description="Helical" evidence="2">
    <location>
        <begin position="107"/>
        <end position="133"/>
    </location>
</feature>
<proteinExistence type="predicted"/>
<dbReference type="EMBL" id="ML978713">
    <property type="protein sequence ID" value="KAF2090123.1"/>
    <property type="molecule type" value="Genomic_DNA"/>
</dbReference>
<dbReference type="AlphaFoldDB" id="A0A9P4HYA7"/>
<keyword evidence="4" id="KW-1185">Reference proteome</keyword>
<organism evidence="3 4">
    <name type="scientific">Saccharata proteae CBS 121410</name>
    <dbReference type="NCBI Taxonomy" id="1314787"/>
    <lineage>
        <taxon>Eukaryota</taxon>
        <taxon>Fungi</taxon>
        <taxon>Dikarya</taxon>
        <taxon>Ascomycota</taxon>
        <taxon>Pezizomycotina</taxon>
        <taxon>Dothideomycetes</taxon>
        <taxon>Dothideomycetes incertae sedis</taxon>
        <taxon>Botryosphaeriales</taxon>
        <taxon>Saccharataceae</taxon>
        <taxon>Saccharata</taxon>
    </lineage>
</organism>
<keyword evidence="2" id="KW-0812">Transmembrane</keyword>
<evidence type="ECO:0000256" key="2">
    <source>
        <dbReference type="SAM" id="Phobius"/>
    </source>
</evidence>
<feature type="transmembrane region" description="Helical" evidence="2">
    <location>
        <begin position="34"/>
        <end position="53"/>
    </location>
</feature>
<gene>
    <name evidence="3" type="ORF">K490DRAFT_62999</name>
</gene>
<name>A0A9P4HYA7_9PEZI</name>
<reference evidence="3" key="1">
    <citation type="journal article" date="2020" name="Stud. Mycol.">
        <title>101 Dothideomycetes genomes: a test case for predicting lifestyles and emergence of pathogens.</title>
        <authorList>
            <person name="Haridas S."/>
            <person name="Albert R."/>
            <person name="Binder M."/>
            <person name="Bloem J."/>
            <person name="Labutti K."/>
            <person name="Salamov A."/>
            <person name="Andreopoulos B."/>
            <person name="Baker S."/>
            <person name="Barry K."/>
            <person name="Bills G."/>
            <person name="Bluhm B."/>
            <person name="Cannon C."/>
            <person name="Castanera R."/>
            <person name="Culley D."/>
            <person name="Daum C."/>
            <person name="Ezra D."/>
            <person name="Gonzalez J."/>
            <person name="Henrissat B."/>
            <person name="Kuo A."/>
            <person name="Liang C."/>
            <person name="Lipzen A."/>
            <person name="Lutzoni F."/>
            <person name="Magnuson J."/>
            <person name="Mondo S."/>
            <person name="Nolan M."/>
            <person name="Ohm R."/>
            <person name="Pangilinan J."/>
            <person name="Park H.-J."/>
            <person name="Ramirez L."/>
            <person name="Alfaro M."/>
            <person name="Sun H."/>
            <person name="Tritt A."/>
            <person name="Yoshinaga Y."/>
            <person name="Zwiers L.-H."/>
            <person name="Turgeon B."/>
            <person name="Goodwin S."/>
            <person name="Spatafora J."/>
            <person name="Crous P."/>
            <person name="Grigoriev I."/>
        </authorList>
    </citation>
    <scope>NUCLEOTIDE SEQUENCE</scope>
    <source>
        <strain evidence="3">CBS 121410</strain>
    </source>
</reference>
<comment type="caution">
    <text evidence="3">The sequence shown here is derived from an EMBL/GenBank/DDBJ whole genome shotgun (WGS) entry which is preliminary data.</text>
</comment>
<feature type="compositionally biased region" description="Basic and acidic residues" evidence="1">
    <location>
        <begin position="283"/>
        <end position="292"/>
    </location>
</feature>
<keyword evidence="2" id="KW-1133">Transmembrane helix</keyword>
<feature type="transmembrane region" description="Helical" evidence="2">
    <location>
        <begin position="199"/>
        <end position="221"/>
    </location>
</feature>
<feature type="transmembrane region" description="Helical" evidence="2">
    <location>
        <begin position="73"/>
        <end position="95"/>
    </location>
</feature>
<evidence type="ECO:0000313" key="4">
    <source>
        <dbReference type="Proteomes" id="UP000799776"/>
    </source>
</evidence>
<dbReference type="Proteomes" id="UP000799776">
    <property type="component" value="Unassembled WGS sequence"/>
</dbReference>
<accession>A0A9P4HYA7</accession>
<evidence type="ECO:0000313" key="3">
    <source>
        <dbReference type="EMBL" id="KAF2090123.1"/>
    </source>
</evidence>